<accession>A0A830EH26</accession>
<dbReference type="EC" id="2.7.7.6" evidence="4"/>
<dbReference type="Pfam" id="PF01191">
    <property type="entry name" value="RNA_pol_Rpb5_C"/>
    <property type="match status" value="1"/>
</dbReference>
<dbReference type="GO" id="GO:0006366">
    <property type="term" value="P:transcription by RNA polymerase II"/>
    <property type="evidence" value="ECO:0007669"/>
    <property type="project" value="TreeGrafter"/>
</dbReference>
<evidence type="ECO:0000313" key="9">
    <source>
        <dbReference type="Proteomes" id="UP001060771"/>
    </source>
</evidence>
<dbReference type="PANTHER" id="PTHR10535:SF0">
    <property type="entry name" value="DNA-DIRECTED RNA POLYMERASES I, II, AND III SUBUNIT RPABC1"/>
    <property type="match status" value="1"/>
</dbReference>
<sequence length="90" mass="10494">MSAGGRRRKSEERFKRVLEHEYMPRAEIVPKEEVKEILKQLNARMFQLPWIRSSDPLVRAIGARPGNVIRIIRRSDTAGEFVTYRFVVPG</sequence>
<dbReference type="GO" id="GO:0005737">
    <property type="term" value="C:cytoplasm"/>
    <property type="evidence" value="ECO:0007669"/>
    <property type="project" value="UniProtKB-SubCell"/>
</dbReference>
<keyword evidence="2 4" id="KW-0548">Nucleotidyltransferase</keyword>
<dbReference type="EMBL" id="BMNM01000001">
    <property type="protein sequence ID" value="GGI70703.1"/>
    <property type="molecule type" value="Genomic_DNA"/>
</dbReference>
<dbReference type="InterPro" id="IPR035913">
    <property type="entry name" value="RPB5-like_sf"/>
</dbReference>
<dbReference type="NCBIfam" id="NF007129">
    <property type="entry name" value="PRK09570.1"/>
    <property type="match status" value="1"/>
</dbReference>
<comment type="subunit">
    <text evidence="4">Part of the RNA polymerase complex.</text>
</comment>
<evidence type="ECO:0000259" key="5">
    <source>
        <dbReference type="Pfam" id="PF01191"/>
    </source>
</evidence>
<evidence type="ECO:0000256" key="2">
    <source>
        <dbReference type="ARBA" id="ARBA00022695"/>
    </source>
</evidence>
<reference evidence="7" key="1">
    <citation type="journal article" date="2014" name="Int. J. Syst. Evol. Microbiol.">
        <title>Complete genome sequence of Corynebacterium casei LMG S-19264T (=DSM 44701T), isolated from a smear-ripened cheese.</title>
        <authorList>
            <consortium name="US DOE Joint Genome Institute (JGI-PGF)"/>
            <person name="Walter F."/>
            <person name="Albersmeier A."/>
            <person name="Kalinowski J."/>
            <person name="Ruckert C."/>
        </authorList>
    </citation>
    <scope>NUCLEOTIDE SEQUENCE</scope>
    <source>
        <strain evidence="7">JCM 11219</strain>
    </source>
</reference>
<dbReference type="GO" id="GO:0003677">
    <property type="term" value="F:DNA binding"/>
    <property type="evidence" value="ECO:0007669"/>
    <property type="project" value="InterPro"/>
</dbReference>
<feature type="domain" description="RNA polymerase subunit H/Rpb5 C-terminal" evidence="5">
    <location>
        <begin position="16"/>
        <end position="87"/>
    </location>
</feature>
<evidence type="ECO:0000313" key="7">
    <source>
        <dbReference type="EMBL" id="GGI70703.1"/>
    </source>
</evidence>
<evidence type="ECO:0000256" key="3">
    <source>
        <dbReference type="ARBA" id="ARBA00023163"/>
    </source>
</evidence>
<comment type="similarity">
    <text evidence="4">Belongs to the archaeal Rpo5/eukaryotic RPB5 RNA polymerase subunit family.</text>
</comment>
<dbReference type="EMBL" id="AP026830">
    <property type="protein sequence ID" value="BDR91747.1"/>
    <property type="molecule type" value="Genomic_DNA"/>
</dbReference>
<evidence type="ECO:0000313" key="8">
    <source>
        <dbReference type="Proteomes" id="UP000657075"/>
    </source>
</evidence>
<comment type="function">
    <text evidence="4">DNA-dependent RNA polymerase (RNAP) catalyzes the transcription of DNA into RNA using the four ribonucleoside triphosphates as substrates.</text>
</comment>
<dbReference type="GO" id="GO:0042797">
    <property type="term" value="P:tRNA transcription by RNA polymerase III"/>
    <property type="evidence" value="ECO:0007669"/>
    <property type="project" value="TreeGrafter"/>
</dbReference>
<dbReference type="Proteomes" id="UP000657075">
    <property type="component" value="Unassembled WGS sequence"/>
</dbReference>
<dbReference type="OrthoDB" id="30537at2157"/>
<dbReference type="SUPFAM" id="SSF55287">
    <property type="entry name" value="RPB5-like RNA polymerase subunit"/>
    <property type="match status" value="1"/>
</dbReference>
<reference evidence="9" key="3">
    <citation type="submission" date="2022-09" db="EMBL/GenBank/DDBJ databases">
        <title>Complete genome sequence of Vulcanisaeta souniana.</title>
        <authorList>
            <person name="Kato S."/>
            <person name="Itoh T."/>
            <person name="Ohkuma M."/>
        </authorList>
    </citation>
    <scope>NUCLEOTIDE SEQUENCE [LARGE SCALE GENOMIC DNA]</scope>
    <source>
        <strain evidence="9">JCM 11219</strain>
    </source>
</reference>
<gene>
    <name evidence="4" type="primary">rpo5</name>
    <name evidence="4" type="synonym">rpoH</name>
    <name evidence="7" type="ORF">GCM10007112_04570</name>
    <name evidence="6" type="ORF">Vsou_08400</name>
</gene>
<keyword evidence="4" id="KW-0808">Transferase</keyword>
<reference evidence="6" key="4">
    <citation type="journal article" date="2023" name="Microbiol. Resour. Announc.">
        <title>Complete Genome Sequence of Vulcanisaeta souniana Strain IC-059, a Hyperthermophilic Archaeon Isolated from Hot Spring Water in Japan.</title>
        <authorList>
            <person name="Kato S."/>
            <person name="Itoh T."/>
            <person name="Wu L."/>
            <person name="Ma J."/>
            <person name="Ohkuma M."/>
        </authorList>
    </citation>
    <scope>NUCLEOTIDE SEQUENCE</scope>
    <source>
        <strain evidence="6">JCM 11219</strain>
    </source>
</reference>
<dbReference type="GeneID" id="76206390"/>
<name>A0A830EH26_9CREN</name>
<protein>
    <recommendedName>
        <fullName evidence="4">DNA-directed RNA polymerase subunit Rpo5</fullName>
        <ecNumber evidence="4">2.7.7.6</ecNumber>
    </recommendedName>
    <alternativeName>
        <fullName evidence="4">DNA-directed RNA polymerase subunit H</fullName>
    </alternativeName>
</protein>
<keyword evidence="4" id="KW-0963">Cytoplasm</keyword>
<dbReference type="GO" id="GO:0000428">
    <property type="term" value="C:DNA-directed RNA polymerase complex"/>
    <property type="evidence" value="ECO:0007669"/>
    <property type="project" value="UniProtKB-KW"/>
</dbReference>
<dbReference type="AlphaFoldDB" id="A0A830EH26"/>
<evidence type="ECO:0000256" key="1">
    <source>
        <dbReference type="ARBA" id="ARBA00022478"/>
    </source>
</evidence>
<dbReference type="InterPro" id="IPR000783">
    <property type="entry name" value="RNA_pol_subH/Rpb5_C"/>
</dbReference>
<comment type="catalytic activity">
    <reaction evidence="4">
        <text>RNA(n) + a ribonucleoside 5'-triphosphate = RNA(n+1) + diphosphate</text>
        <dbReference type="Rhea" id="RHEA:21248"/>
        <dbReference type="Rhea" id="RHEA-COMP:14527"/>
        <dbReference type="Rhea" id="RHEA-COMP:17342"/>
        <dbReference type="ChEBI" id="CHEBI:33019"/>
        <dbReference type="ChEBI" id="CHEBI:61557"/>
        <dbReference type="ChEBI" id="CHEBI:140395"/>
        <dbReference type="EC" id="2.7.7.6"/>
    </reaction>
</comment>
<dbReference type="HAMAP" id="MF_00025">
    <property type="entry name" value="RNApol_Rpo5_RPB5"/>
    <property type="match status" value="1"/>
</dbReference>
<dbReference type="PANTHER" id="PTHR10535">
    <property type="entry name" value="DNA-DIRECTED RNA POLYMERASES I, II, AND III SUBUNIT RPABC1"/>
    <property type="match status" value="1"/>
</dbReference>
<dbReference type="Gene3D" id="3.90.940.20">
    <property type="entry name" value="RPB5-like RNA polymerase subunit"/>
    <property type="match status" value="1"/>
</dbReference>
<dbReference type="GO" id="GO:0003899">
    <property type="term" value="F:DNA-directed RNA polymerase activity"/>
    <property type="evidence" value="ECO:0007669"/>
    <property type="project" value="UniProtKB-UniRule"/>
</dbReference>
<keyword evidence="9" id="KW-1185">Reference proteome</keyword>
<reference evidence="7" key="2">
    <citation type="submission" date="2020-09" db="EMBL/GenBank/DDBJ databases">
        <authorList>
            <person name="Sun Q."/>
            <person name="Ohkuma M."/>
        </authorList>
    </citation>
    <scope>NUCLEOTIDE SEQUENCE</scope>
    <source>
        <strain evidence="7">JCM 11219</strain>
    </source>
</reference>
<keyword evidence="1 4" id="KW-0240">DNA-directed RNA polymerase</keyword>
<dbReference type="Proteomes" id="UP001060771">
    <property type="component" value="Chromosome"/>
</dbReference>
<dbReference type="InterPro" id="IPR014381">
    <property type="entry name" value="Arch_Rpo5/euc_Rpb5"/>
</dbReference>
<evidence type="ECO:0000313" key="6">
    <source>
        <dbReference type="EMBL" id="BDR91747.1"/>
    </source>
</evidence>
<comment type="subcellular location">
    <subcellularLocation>
        <location evidence="4">Cytoplasm</location>
    </subcellularLocation>
</comment>
<proteinExistence type="inferred from homology"/>
<dbReference type="RefSeq" id="WP_054843449.1">
    <property type="nucleotide sequence ID" value="NZ_AP026830.1"/>
</dbReference>
<organism evidence="7 8">
    <name type="scientific">Vulcanisaeta souniana JCM 11219</name>
    <dbReference type="NCBI Taxonomy" id="1293586"/>
    <lineage>
        <taxon>Archaea</taxon>
        <taxon>Thermoproteota</taxon>
        <taxon>Thermoprotei</taxon>
        <taxon>Thermoproteales</taxon>
        <taxon>Thermoproteaceae</taxon>
        <taxon>Vulcanisaeta</taxon>
    </lineage>
</organism>
<evidence type="ECO:0000256" key="4">
    <source>
        <dbReference type="HAMAP-Rule" id="MF_00025"/>
    </source>
</evidence>
<keyword evidence="3 4" id="KW-0804">Transcription</keyword>
<dbReference type="GO" id="GO:0006362">
    <property type="term" value="P:transcription elongation by RNA polymerase I"/>
    <property type="evidence" value="ECO:0007669"/>
    <property type="project" value="TreeGrafter"/>
</dbReference>